<dbReference type="AlphaFoldDB" id="A0A131YAT4"/>
<organism evidence="4">
    <name type="scientific">Rhipicephalus appendiculatus</name>
    <name type="common">Brown ear tick</name>
    <dbReference type="NCBI Taxonomy" id="34631"/>
    <lineage>
        <taxon>Eukaryota</taxon>
        <taxon>Metazoa</taxon>
        <taxon>Ecdysozoa</taxon>
        <taxon>Arthropoda</taxon>
        <taxon>Chelicerata</taxon>
        <taxon>Arachnida</taxon>
        <taxon>Acari</taxon>
        <taxon>Parasitiformes</taxon>
        <taxon>Ixodida</taxon>
        <taxon>Ixodoidea</taxon>
        <taxon>Ixodidae</taxon>
        <taxon>Rhipicephalinae</taxon>
        <taxon>Rhipicephalus</taxon>
        <taxon>Rhipicephalus</taxon>
    </lineage>
</organism>
<proteinExistence type="predicted"/>
<feature type="region of interest" description="Disordered" evidence="1">
    <location>
        <begin position="18"/>
        <end position="48"/>
    </location>
</feature>
<name>A0A131YAT4_RHIAP</name>
<feature type="chain" id="PRO_5007284462" description="Secreted protein" evidence="3">
    <location>
        <begin position="19"/>
        <end position="103"/>
    </location>
</feature>
<evidence type="ECO:0008006" key="5">
    <source>
        <dbReference type="Google" id="ProtNLM"/>
    </source>
</evidence>
<sequence>MLLSLSPTLLTAAGVARTHTSPQGTGGSRSFQEETRGGGGGDWWTPLAPNGQTYKRTGSCRSEKLCVRACVCRVSFFFASAASNIILFVFFFKFFFLSSFDIV</sequence>
<reference evidence="4" key="1">
    <citation type="journal article" date="2016" name="Ticks Tick Borne Dis.">
        <title>De novo assembly and annotation of the salivary gland transcriptome of Rhipicephalus appendiculatus male and female ticks during blood feeding.</title>
        <authorList>
            <person name="de Castro M.H."/>
            <person name="de Klerk D."/>
            <person name="Pienaar R."/>
            <person name="Latif A.A."/>
            <person name="Rees D.J."/>
            <person name="Mans B.J."/>
        </authorList>
    </citation>
    <scope>NUCLEOTIDE SEQUENCE</scope>
    <source>
        <tissue evidence="4">Salivary glands</tissue>
    </source>
</reference>
<keyword evidence="2" id="KW-1133">Transmembrane helix</keyword>
<feature type="transmembrane region" description="Helical" evidence="2">
    <location>
        <begin position="76"/>
        <end position="97"/>
    </location>
</feature>
<evidence type="ECO:0000313" key="4">
    <source>
        <dbReference type="EMBL" id="JAP76453.1"/>
    </source>
</evidence>
<accession>A0A131YAT4</accession>
<evidence type="ECO:0000256" key="3">
    <source>
        <dbReference type="SAM" id="SignalP"/>
    </source>
</evidence>
<keyword evidence="2" id="KW-0812">Transmembrane</keyword>
<dbReference type="EMBL" id="GEDV01012104">
    <property type="protein sequence ID" value="JAP76453.1"/>
    <property type="molecule type" value="Transcribed_RNA"/>
</dbReference>
<feature type="signal peptide" evidence="3">
    <location>
        <begin position="1"/>
        <end position="18"/>
    </location>
</feature>
<evidence type="ECO:0000256" key="2">
    <source>
        <dbReference type="SAM" id="Phobius"/>
    </source>
</evidence>
<keyword evidence="2" id="KW-0472">Membrane</keyword>
<keyword evidence="3" id="KW-0732">Signal</keyword>
<protein>
    <recommendedName>
        <fullName evidence="5">Secreted protein</fullName>
    </recommendedName>
</protein>
<evidence type="ECO:0000256" key="1">
    <source>
        <dbReference type="SAM" id="MobiDB-lite"/>
    </source>
</evidence>